<proteinExistence type="predicted"/>
<dbReference type="GO" id="GO:0008780">
    <property type="term" value="F:acyl-[acyl-carrier-protein]-UDP-N-acetylglucosamine O-acyltransferase activity"/>
    <property type="evidence" value="ECO:0007669"/>
    <property type="project" value="InterPro"/>
</dbReference>
<dbReference type="AlphaFoldDB" id="A0A6A2WXW9"/>
<dbReference type="PANTHER" id="PTHR43480">
    <property type="entry name" value="ACYL-[ACYL-CARRIER-PROTEIN]--UDP-N-ACETYLGLUCOSAMINE O-ACYLTRANSFERASE"/>
    <property type="match status" value="1"/>
</dbReference>
<evidence type="ECO:0000313" key="2">
    <source>
        <dbReference type="EMBL" id="KAE8666833.1"/>
    </source>
</evidence>
<dbReference type="GO" id="GO:0008610">
    <property type="term" value="P:lipid biosynthetic process"/>
    <property type="evidence" value="ECO:0007669"/>
    <property type="project" value="InterPro"/>
</dbReference>
<reference evidence="2" key="1">
    <citation type="submission" date="2019-09" db="EMBL/GenBank/DDBJ databases">
        <title>Draft genome information of white flower Hibiscus syriacus.</title>
        <authorList>
            <person name="Kim Y.-M."/>
        </authorList>
    </citation>
    <scope>NUCLEOTIDE SEQUENCE [LARGE SCALE GENOMIC DNA]</scope>
    <source>
        <strain evidence="2">YM2019G1</strain>
    </source>
</reference>
<name>A0A6A2WXW9_HIBSY</name>
<dbReference type="InterPro" id="IPR010137">
    <property type="entry name" value="Lipid_A_LpxA"/>
</dbReference>
<dbReference type="EMBL" id="VEPZ02001592">
    <property type="protein sequence ID" value="KAE8666833.1"/>
    <property type="molecule type" value="Genomic_DNA"/>
</dbReference>
<dbReference type="SUPFAM" id="SSF51161">
    <property type="entry name" value="Trimeric LpxA-like enzymes"/>
    <property type="match status" value="1"/>
</dbReference>
<dbReference type="Proteomes" id="UP000436088">
    <property type="component" value="Unassembled WGS sequence"/>
</dbReference>
<evidence type="ECO:0000256" key="1">
    <source>
        <dbReference type="SAM" id="MobiDB-lite"/>
    </source>
</evidence>
<sequence>MREFEEASTGVLTFSESGGKPPCRHPLTGCNHRPPTAYGDEMTTCPTSTRRWYAEKTEDGGCRWFDRVVEATPTRDAALGIVGYWVCNHWAVGSDYVHTGGTTVVHQFCYIGSFSFLGGGSVVLQDVLKYTMVSGDRAELRGLNLESLWRCRFQVAEVVRKSKSYSDCLTV</sequence>
<keyword evidence="3" id="KW-1185">Reference proteome</keyword>
<dbReference type="InterPro" id="IPR011004">
    <property type="entry name" value="Trimer_LpxA-like_sf"/>
</dbReference>
<feature type="region of interest" description="Disordered" evidence="1">
    <location>
        <begin position="1"/>
        <end position="20"/>
    </location>
</feature>
<gene>
    <name evidence="2" type="ORF">F3Y22_tig00112490pilonHSYRG00013</name>
</gene>
<organism evidence="2 3">
    <name type="scientific">Hibiscus syriacus</name>
    <name type="common">Rose of Sharon</name>
    <dbReference type="NCBI Taxonomy" id="106335"/>
    <lineage>
        <taxon>Eukaryota</taxon>
        <taxon>Viridiplantae</taxon>
        <taxon>Streptophyta</taxon>
        <taxon>Embryophyta</taxon>
        <taxon>Tracheophyta</taxon>
        <taxon>Spermatophyta</taxon>
        <taxon>Magnoliopsida</taxon>
        <taxon>eudicotyledons</taxon>
        <taxon>Gunneridae</taxon>
        <taxon>Pentapetalae</taxon>
        <taxon>rosids</taxon>
        <taxon>malvids</taxon>
        <taxon>Malvales</taxon>
        <taxon>Malvaceae</taxon>
        <taxon>Malvoideae</taxon>
        <taxon>Hibiscus</taxon>
    </lineage>
</organism>
<comment type="caution">
    <text evidence="2">The sequence shown here is derived from an EMBL/GenBank/DDBJ whole genome shotgun (WGS) entry which is preliminary data.</text>
</comment>
<dbReference type="PANTHER" id="PTHR43480:SF1">
    <property type="entry name" value="ACYL-[ACYL-CARRIER-PROTEIN]--UDP-N-ACETYLGLUCOSAMINE O-ACYLTRANSFERASE, MITOCHONDRIAL-RELATED"/>
    <property type="match status" value="1"/>
</dbReference>
<dbReference type="Gene3D" id="2.160.10.10">
    <property type="entry name" value="Hexapeptide repeat proteins"/>
    <property type="match status" value="1"/>
</dbReference>
<evidence type="ECO:0000313" key="3">
    <source>
        <dbReference type="Proteomes" id="UP000436088"/>
    </source>
</evidence>
<accession>A0A6A2WXW9</accession>
<protein>
    <submittedName>
        <fullName evidence="2">Uncharacterized protein</fullName>
    </submittedName>
</protein>